<evidence type="ECO:0000256" key="2">
    <source>
        <dbReference type="ARBA" id="ARBA00006916"/>
    </source>
</evidence>
<accession>A0A7I4DBN3</accession>
<evidence type="ECO:0000256" key="3">
    <source>
        <dbReference type="ARBA" id="ARBA00018689"/>
    </source>
</evidence>
<evidence type="ECO:0000256" key="6">
    <source>
        <dbReference type="ARBA" id="ARBA00023054"/>
    </source>
</evidence>
<protein>
    <recommendedName>
        <fullName evidence="3">rRNA-processing protein EFG1</fullName>
    </recommendedName>
    <alternativeName>
        <fullName evidence="4">rRNA-processing protein efg1</fullName>
    </alternativeName>
</protein>
<dbReference type="GO" id="GO:0006364">
    <property type="term" value="P:rRNA processing"/>
    <property type="evidence" value="ECO:0007669"/>
    <property type="project" value="UniProtKB-KW"/>
</dbReference>
<dbReference type="EnsemblPlants" id="Pp3c2_37690V3.3">
    <property type="protein sequence ID" value="Pp3c2_37690V3.3"/>
    <property type="gene ID" value="Pp3c2_37690"/>
</dbReference>
<comment type="subcellular location">
    <subcellularLocation>
        <location evidence="1">Nucleus</location>
        <location evidence="1">Nucleolus</location>
    </subcellularLocation>
</comment>
<dbReference type="GO" id="GO:0005730">
    <property type="term" value="C:nucleolus"/>
    <property type="evidence" value="ECO:0007669"/>
    <property type="project" value="UniProtKB-SubCell"/>
</dbReference>
<sequence>MALRYRRVKFFERRKIERRIRRFEKQQRALLDNPSEDNETQLTTLADQLHQLKEDLEYIRFFPKTEKYISLYMGMDDPDVKAKRNELRERIKANLLAAAAAGHELEETGSEDDVGDMSEDDFFMAGSSSDDADADDEWTDKSPRAREEKDDTLKALALSAPQLPLAPLPAIAESVSHKMPDRAFKPNKQAVKDQKQKFAKTLMPPPPMYSKFSSSKSTYNADKNNKYNRPSSSSGAGNSTYNAGKKKQNIQPPALSEKALSETASKIYHMGMKKKNPRTPALPATAKKARHQTNSSATDDHGNARAGPSRSGPSSSTTSYEMAKSSVSDGPVEPHKPKRKRRPKKK</sequence>
<feature type="compositionally biased region" description="Basic residues" evidence="9">
    <location>
        <begin position="336"/>
        <end position="346"/>
    </location>
</feature>
<feature type="compositionally biased region" description="Basic and acidic residues" evidence="9">
    <location>
        <begin position="181"/>
        <end position="196"/>
    </location>
</feature>
<dbReference type="PANTHER" id="PTHR33911:SF1">
    <property type="entry name" value="RRNA-PROCESSING PROTEIN EFG1"/>
    <property type="match status" value="1"/>
</dbReference>
<dbReference type="Proteomes" id="UP000006727">
    <property type="component" value="Chromosome 2"/>
</dbReference>
<feature type="coiled-coil region" evidence="8">
    <location>
        <begin position="13"/>
        <end position="55"/>
    </location>
</feature>
<evidence type="ECO:0000256" key="8">
    <source>
        <dbReference type="SAM" id="Coils"/>
    </source>
</evidence>
<keyword evidence="6 8" id="KW-0175">Coiled coil</keyword>
<comment type="similarity">
    <text evidence="2">Belongs to the EFG1 family.</text>
</comment>
<feature type="compositionally biased region" description="Acidic residues" evidence="9">
    <location>
        <begin position="107"/>
        <end position="122"/>
    </location>
</feature>
<evidence type="ECO:0000313" key="11">
    <source>
        <dbReference type="Proteomes" id="UP000006727"/>
    </source>
</evidence>
<gene>
    <name evidence="10" type="primary">LOC112293559</name>
</gene>
<keyword evidence="5" id="KW-0698">rRNA processing</keyword>
<evidence type="ECO:0000256" key="9">
    <source>
        <dbReference type="SAM" id="MobiDB-lite"/>
    </source>
</evidence>
<feature type="region of interest" description="Disordered" evidence="9">
    <location>
        <begin position="102"/>
        <end position="150"/>
    </location>
</feature>
<evidence type="ECO:0000256" key="7">
    <source>
        <dbReference type="ARBA" id="ARBA00023242"/>
    </source>
</evidence>
<reference evidence="10" key="3">
    <citation type="submission" date="2020-12" db="UniProtKB">
        <authorList>
            <consortium name="EnsemblPlants"/>
        </authorList>
    </citation>
    <scope>IDENTIFICATION</scope>
</reference>
<dbReference type="Gramene" id="Pp3c2_37690V3.3">
    <property type="protein sequence ID" value="Pp3c2_37690V3.3"/>
    <property type="gene ID" value="Pp3c2_37690"/>
</dbReference>
<reference evidence="10 11" key="2">
    <citation type="journal article" date="2018" name="Plant J.">
        <title>The Physcomitrella patens chromosome-scale assembly reveals moss genome structure and evolution.</title>
        <authorList>
            <person name="Lang D."/>
            <person name="Ullrich K.K."/>
            <person name="Murat F."/>
            <person name="Fuchs J."/>
            <person name="Jenkins J."/>
            <person name="Haas F.B."/>
            <person name="Piednoel M."/>
            <person name="Gundlach H."/>
            <person name="Van Bel M."/>
            <person name="Meyberg R."/>
            <person name="Vives C."/>
            <person name="Morata J."/>
            <person name="Symeonidi A."/>
            <person name="Hiss M."/>
            <person name="Muchero W."/>
            <person name="Kamisugi Y."/>
            <person name="Saleh O."/>
            <person name="Blanc G."/>
            <person name="Decker E.L."/>
            <person name="van Gessel N."/>
            <person name="Grimwood J."/>
            <person name="Hayes R.D."/>
            <person name="Graham S.W."/>
            <person name="Gunter L.E."/>
            <person name="McDaniel S.F."/>
            <person name="Hoernstein S.N.W."/>
            <person name="Larsson A."/>
            <person name="Li F.W."/>
            <person name="Perroud P.F."/>
            <person name="Phillips J."/>
            <person name="Ranjan P."/>
            <person name="Rokshar D.S."/>
            <person name="Rothfels C.J."/>
            <person name="Schneider L."/>
            <person name="Shu S."/>
            <person name="Stevenson D.W."/>
            <person name="Thummler F."/>
            <person name="Tillich M."/>
            <person name="Villarreal Aguilar J.C."/>
            <person name="Widiez T."/>
            <person name="Wong G.K."/>
            <person name="Wymore A."/>
            <person name="Zhang Y."/>
            <person name="Zimmer A.D."/>
            <person name="Quatrano R.S."/>
            <person name="Mayer K.F.X."/>
            <person name="Goodstein D."/>
            <person name="Casacuberta J.M."/>
            <person name="Vandepoele K."/>
            <person name="Reski R."/>
            <person name="Cuming A.C."/>
            <person name="Tuskan G.A."/>
            <person name="Maumus F."/>
            <person name="Salse J."/>
            <person name="Schmutz J."/>
            <person name="Rensing S.A."/>
        </authorList>
    </citation>
    <scope>NUCLEOTIDE SEQUENCE [LARGE SCALE GENOMIC DNA]</scope>
    <source>
        <strain evidence="10 11">cv. Gransden 2004</strain>
    </source>
</reference>
<evidence type="ECO:0000256" key="5">
    <source>
        <dbReference type="ARBA" id="ARBA00022552"/>
    </source>
</evidence>
<keyword evidence="11" id="KW-1185">Reference proteome</keyword>
<dbReference type="InterPro" id="IPR019310">
    <property type="entry name" value="Efg1"/>
</dbReference>
<dbReference type="InterPro" id="IPR050786">
    <property type="entry name" value="EFG1_rRNA-proc"/>
</dbReference>
<evidence type="ECO:0000313" key="10">
    <source>
        <dbReference type="EnsemblPlants" id="Pp3c2_37690V3.3"/>
    </source>
</evidence>
<feature type="compositionally biased region" description="Low complexity" evidence="9">
    <location>
        <begin position="304"/>
        <end position="319"/>
    </location>
</feature>
<dbReference type="Pfam" id="PF10153">
    <property type="entry name" value="Efg1"/>
    <property type="match status" value="1"/>
</dbReference>
<proteinExistence type="inferred from homology"/>
<feature type="region of interest" description="Disordered" evidence="9">
    <location>
        <begin position="181"/>
        <end position="346"/>
    </location>
</feature>
<reference evidence="10 11" key="1">
    <citation type="journal article" date="2008" name="Science">
        <title>The Physcomitrella genome reveals evolutionary insights into the conquest of land by plants.</title>
        <authorList>
            <person name="Rensing S."/>
            <person name="Lang D."/>
            <person name="Zimmer A."/>
            <person name="Terry A."/>
            <person name="Salamov A."/>
            <person name="Shapiro H."/>
            <person name="Nishiyama T."/>
            <person name="Perroud P.-F."/>
            <person name="Lindquist E."/>
            <person name="Kamisugi Y."/>
            <person name="Tanahashi T."/>
            <person name="Sakakibara K."/>
            <person name="Fujita T."/>
            <person name="Oishi K."/>
            <person name="Shin-I T."/>
            <person name="Kuroki Y."/>
            <person name="Toyoda A."/>
            <person name="Suzuki Y."/>
            <person name="Hashimoto A."/>
            <person name="Yamaguchi K."/>
            <person name="Sugano A."/>
            <person name="Kohara Y."/>
            <person name="Fujiyama A."/>
            <person name="Anterola A."/>
            <person name="Aoki S."/>
            <person name="Ashton N."/>
            <person name="Barbazuk W.B."/>
            <person name="Barker E."/>
            <person name="Bennetzen J."/>
            <person name="Bezanilla M."/>
            <person name="Blankenship R."/>
            <person name="Cho S.H."/>
            <person name="Dutcher S."/>
            <person name="Estelle M."/>
            <person name="Fawcett J.A."/>
            <person name="Gundlach H."/>
            <person name="Hanada K."/>
            <person name="Heyl A."/>
            <person name="Hicks K.A."/>
            <person name="Hugh J."/>
            <person name="Lohr M."/>
            <person name="Mayer K."/>
            <person name="Melkozernov A."/>
            <person name="Murata T."/>
            <person name="Nelson D."/>
            <person name="Pils B."/>
            <person name="Prigge M."/>
            <person name="Reiss B."/>
            <person name="Renner T."/>
            <person name="Rombauts S."/>
            <person name="Rushton P."/>
            <person name="Sanderfoot A."/>
            <person name="Schween G."/>
            <person name="Shiu S.-H."/>
            <person name="Stueber K."/>
            <person name="Theodoulou F.L."/>
            <person name="Tu H."/>
            <person name="Van de Peer Y."/>
            <person name="Verrier P.J."/>
            <person name="Waters E."/>
            <person name="Wood A."/>
            <person name="Yang L."/>
            <person name="Cove D."/>
            <person name="Cuming A."/>
            <person name="Hasebe M."/>
            <person name="Lucas S."/>
            <person name="Mishler D.B."/>
            <person name="Reski R."/>
            <person name="Grigoriev I."/>
            <person name="Quatrano R.S."/>
            <person name="Boore J.L."/>
        </authorList>
    </citation>
    <scope>NUCLEOTIDE SEQUENCE [LARGE SCALE GENOMIC DNA]</scope>
    <source>
        <strain evidence="10 11">cv. Gransden 2004</strain>
    </source>
</reference>
<dbReference type="EMBL" id="ABEU02000002">
    <property type="status" value="NOT_ANNOTATED_CDS"/>
    <property type="molecule type" value="Genomic_DNA"/>
</dbReference>
<name>A0A7I4DBN3_PHYPA</name>
<feature type="compositionally biased region" description="Polar residues" evidence="9">
    <location>
        <begin position="211"/>
        <end position="242"/>
    </location>
</feature>
<dbReference type="AlphaFoldDB" id="A0A7I4DBN3"/>
<evidence type="ECO:0000256" key="4">
    <source>
        <dbReference type="ARBA" id="ARBA00019827"/>
    </source>
</evidence>
<keyword evidence="7" id="KW-0539">Nucleus</keyword>
<organism evidence="10 11">
    <name type="scientific">Physcomitrium patens</name>
    <name type="common">Spreading-leaved earth moss</name>
    <name type="synonym">Physcomitrella patens</name>
    <dbReference type="NCBI Taxonomy" id="3218"/>
    <lineage>
        <taxon>Eukaryota</taxon>
        <taxon>Viridiplantae</taxon>
        <taxon>Streptophyta</taxon>
        <taxon>Embryophyta</taxon>
        <taxon>Bryophyta</taxon>
        <taxon>Bryophytina</taxon>
        <taxon>Bryopsida</taxon>
        <taxon>Funariidae</taxon>
        <taxon>Funariales</taxon>
        <taxon>Funariaceae</taxon>
        <taxon>Physcomitrium</taxon>
    </lineage>
</organism>
<evidence type="ECO:0000256" key="1">
    <source>
        <dbReference type="ARBA" id="ARBA00004604"/>
    </source>
</evidence>
<feature type="compositionally biased region" description="Basic and acidic residues" evidence="9">
    <location>
        <begin position="139"/>
        <end position="150"/>
    </location>
</feature>
<dbReference type="PANTHER" id="PTHR33911">
    <property type="entry name" value="RRNA-PROCESSING PROTEIN EFG1"/>
    <property type="match status" value="1"/>
</dbReference>